<dbReference type="AlphaFoldDB" id="A0A2A2F6W5"/>
<sequence length="110" mass="11684">MGVRDPLLMVLVAFLWAICFPLIQVGLEGAPPLVFAASRAALAGALVLVLAAWLGRPWPRGWTNLAMIAAIGLSFTGLGLGVCAVEGFEPRFCRNGAASSRNCFEQRRLG</sequence>
<name>A0A2A2F6W5_9GAMM</name>
<comment type="caution">
    <text evidence="3">The sequence shown here is derived from an EMBL/GenBank/DDBJ whole genome shotgun (WGS) entry which is preliminary data.</text>
</comment>
<organism evidence="3 4">
    <name type="scientific">Halovibrio salipaludis</name>
    <dbReference type="NCBI Taxonomy" id="2032626"/>
    <lineage>
        <taxon>Bacteria</taxon>
        <taxon>Pseudomonadati</taxon>
        <taxon>Pseudomonadota</taxon>
        <taxon>Gammaproteobacteria</taxon>
        <taxon>Oceanospirillales</taxon>
        <taxon>Halomonadaceae</taxon>
        <taxon>Halovibrio</taxon>
    </lineage>
</organism>
<proteinExistence type="predicted"/>
<dbReference type="EMBL" id="NSKD01000003">
    <property type="protein sequence ID" value="PAU80335.1"/>
    <property type="molecule type" value="Genomic_DNA"/>
</dbReference>
<feature type="domain" description="EamA" evidence="2">
    <location>
        <begin position="7"/>
        <end position="74"/>
    </location>
</feature>
<keyword evidence="1" id="KW-1133">Transmembrane helix</keyword>
<dbReference type="Pfam" id="PF00892">
    <property type="entry name" value="EamA"/>
    <property type="match status" value="1"/>
</dbReference>
<keyword evidence="4" id="KW-1185">Reference proteome</keyword>
<keyword evidence="1" id="KW-0472">Membrane</keyword>
<dbReference type="OrthoDB" id="9812521at2"/>
<dbReference type="GO" id="GO:0016020">
    <property type="term" value="C:membrane"/>
    <property type="evidence" value="ECO:0007669"/>
    <property type="project" value="InterPro"/>
</dbReference>
<evidence type="ECO:0000256" key="1">
    <source>
        <dbReference type="SAM" id="Phobius"/>
    </source>
</evidence>
<evidence type="ECO:0000259" key="2">
    <source>
        <dbReference type="Pfam" id="PF00892"/>
    </source>
</evidence>
<dbReference type="Proteomes" id="UP000218896">
    <property type="component" value="Unassembled WGS sequence"/>
</dbReference>
<feature type="transmembrane region" description="Helical" evidence="1">
    <location>
        <begin position="7"/>
        <end position="27"/>
    </location>
</feature>
<accession>A0A2A2F6W5</accession>
<dbReference type="RefSeq" id="WP_095617178.1">
    <property type="nucleotide sequence ID" value="NZ_NSKD01000003.1"/>
</dbReference>
<feature type="transmembrane region" description="Helical" evidence="1">
    <location>
        <begin position="33"/>
        <end position="53"/>
    </location>
</feature>
<evidence type="ECO:0000313" key="3">
    <source>
        <dbReference type="EMBL" id="PAU80335.1"/>
    </source>
</evidence>
<gene>
    <name evidence="3" type="ORF">CK501_07740</name>
</gene>
<feature type="transmembrane region" description="Helical" evidence="1">
    <location>
        <begin position="65"/>
        <end position="88"/>
    </location>
</feature>
<dbReference type="InterPro" id="IPR000620">
    <property type="entry name" value="EamA_dom"/>
</dbReference>
<protein>
    <recommendedName>
        <fullName evidence="2">EamA domain-containing protein</fullName>
    </recommendedName>
</protein>
<reference evidence="3 4" key="1">
    <citation type="submission" date="2017-08" db="EMBL/GenBank/DDBJ databases">
        <title>Halovibrio sewagensis sp. nov., isolated from wastewater of high salinity.</title>
        <authorList>
            <person name="Dong X."/>
            <person name="Zhang G."/>
        </authorList>
    </citation>
    <scope>NUCLEOTIDE SEQUENCE [LARGE SCALE GENOMIC DNA]</scope>
    <source>
        <strain evidence="3 4">YL5-2</strain>
    </source>
</reference>
<evidence type="ECO:0000313" key="4">
    <source>
        <dbReference type="Proteomes" id="UP000218896"/>
    </source>
</evidence>
<keyword evidence="1" id="KW-0812">Transmembrane</keyword>